<feature type="active site" description="Charge relay system" evidence="5">
    <location>
        <position position="205"/>
    </location>
</feature>
<dbReference type="Proteomes" id="UP000199550">
    <property type="component" value="Unassembled WGS sequence"/>
</dbReference>
<evidence type="ECO:0000256" key="1">
    <source>
        <dbReference type="ARBA" id="ARBA00011073"/>
    </source>
</evidence>
<dbReference type="PROSITE" id="PS00136">
    <property type="entry name" value="SUBTILASE_ASP"/>
    <property type="match status" value="1"/>
</dbReference>
<evidence type="ECO:0000256" key="2">
    <source>
        <dbReference type="ARBA" id="ARBA00022670"/>
    </source>
</evidence>
<dbReference type="InterPro" id="IPR050131">
    <property type="entry name" value="Peptidase_S8_subtilisin-like"/>
</dbReference>
<feature type="active site" description="Charge relay system" evidence="5">
    <location>
        <position position="473"/>
    </location>
</feature>
<feature type="domain" description="Peptidase S8/S53" evidence="6">
    <location>
        <begin position="36"/>
        <end position="383"/>
    </location>
</feature>
<keyword evidence="2 5" id="KW-0645">Protease</keyword>
<dbReference type="InterPro" id="IPR036852">
    <property type="entry name" value="Peptidase_S8/S53_dom_sf"/>
</dbReference>
<accession>A0A1I4CJ62</accession>
<evidence type="ECO:0000256" key="3">
    <source>
        <dbReference type="ARBA" id="ARBA00022801"/>
    </source>
</evidence>
<dbReference type="STRING" id="195913.SAMN04488004_102159"/>
<dbReference type="AlphaFoldDB" id="A0A1I4CJ62"/>
<gene>
    <name evidence="7" type="ORF">SAMN04488004_102159</name>
</gene>
<protein>
    <submittedName>
        <fullName evidence="7">Subtilase family protein</fullName>
    </submittedName>
</protein>
<organism evidence="7 8">
    <name type="scientific">Loktanella salsilacus</name>
    <dbReference type="NCBI Taxonomy" id="195913"/>
    <lineage>
        <taxon>Bacteria</taxon>
        <taxon>Pseudomonadati</taxon>
        <taxon>Pseudomonadota</taxon>
        <taxon>Alphaproteobacteria</taxon>
        <taxon>Rhodobacterales</taxon>
        <taxon>Roseobacteraceae</taxon>
        <taxon>Loktanella</taxon>
    </lineage>
</organism>
<dbReference type="GO" id="GO:0006508">
    <property type="term" value="P:proteolysis"/>
    <property type="evidence" value="ECO:0007669"/>
    <property type="project" value="UniProtKB-KW"/>
</dbReference>
<feature type="active site" description="Charge relay system" evidence="5">
    <location>
        <position position="45"/>
    </location>
</feature>
<evidence type="ECO:0000313" key="8">
    <source>
        <dbReference type="Proteomes" id="UP000199550"/>
    </source>
</evidence>
<dbReference type="EMBL" id="FOTF01000002">
    <property type="protein sequence ID" value="SFK80337.1"/>
    <property type="molecule type" value="Genomic_DNA"/>
</dbReference>
<dbReference type="Gene3D" id="3.40.50.200">
    <property type="entry name" value="Peptidase S8/S53 domain"/>
    <property type="match status" value="2"/>
</dbReference>
<name>A0A1I4CJ62_9RHOB</name>
<evidence type="ECO:0000259" key="6">
    <source>
        <dbReference type="Pfam" id="PF00082"/>
    </source>
</evidence>
<dbReference type="InterPro" id="IPR000209">
    <property type="entry name" value="Peptidase_S8/S53_dom"/>
</dbReference>
<dbReference type="RefSeq" id="WP_090185042.1">
    <property type="nucleotide sequence ID" value="NZ_FOTF01000002.1"/>
</dbReference>
<reference evidence="7 8" key="1">
    <citation type="submission" date="2016-10" db="EMBL/GenBank/DDBJ databases">
        <authorList>
            <person name="de Groot N.N."/>
        </authorList>
    </citation>
    <scope>NUCLEOTIDE SEQUENCE [LARGE SCALE GENOMIC DNA]</scope>
    <source>
        <strain evidence="7 8">DSM 16199</strain>
    </source>
</reference>
<dbReference type="Pfam" id="PF00082">
    <property type="entry name" value="Peptidase_S8"/>
    <property type="match status" value="1"/>
</dbReference>
<evidence type="ECO:0000256" key="5">
    <source>
        <dbReference type="PROSITE-ProRule" id="PRU01240"/>
    </source>
</evidence>
<keyword evidence="8" id="KW-1185">Reference proteome</keyword>
<dbReference type="GO" id="GO:0004252">
    <property type="term" value="F:serine-type endopeptidase activity"/>
    <property type="evidence" value="ECO:0007669"/>
    <property type="project" value="UniProtKB-UniRule"/>
</dbReference>
<evidence type="ECO:0000256" key="4">
    <source>
        <dbReference type="ARBA" id="ARBA00022825"/>
    </source>
</evidence>
<evidence type="ECO:0000313" key="7">
    <source>
        <dbReference type="EMBL" id="SFK80337.1"/>
    </source>
</evidence>
<dbReference type="PRINTS" id="PR00723">
    <property type="entry name" value="SUBTILISIN"/>
</dbReference>
<dbReference type="InterPro" id="IPR015500">
    <property type="entry name" value="Peptidase_S8_subtilisin-rel"/>
</dbReference>
<dbReference type="PROSITE" id="PS51892">
    <property type="entry name" value="SUBTILASE"/>
    <property type="match status" value="1"/>
</dbReference>
<sequence>MSERDVFYLWHLEHLGLITRTADGWSAPLWDDASCGDAVTVAIIDSGLDPRHPNLEAALVAPQIDFGPQITGAVYRSAVPTVSALRQALATSQSDLKEIVQRVLAEVRAHTVRAGLDIEKLNVLHDAVQAAGNPASAAQAFLEALSVQPPGLSMADAGFGDAAAKIADLDLDADHSATITAMAGQMARGYAQIDMPDPAAFFGAHGTACAGLVGGRPPRDRPHEFFSALPYYGVNPFCQIASYATPYSHEIKPVINALLAAYFSEAPVILMPRGLPDVAARAELPPSARRQTRIETCNSAHPETLVDDDQANLMGLRRDQELIEALLLAIAKRRYVVLAAGNEGRGNMLAYPASAAGLVDSAIVVAAVTRDGLRASYSNGAPAPATLLHMVSDDAEVLHRDDQRIDAGTFNGSDYQFGDVDMAASTAKYVPWAPLSLDVRGPYGFTASSHRDVPDYEDGVDIASLYTLFGGTSAAASQAAGLVSLLIQAGKLPVTPAGGAEPVITAMQAEGLRHVRPLP</sequence>
<dbReference type="OrthoDB" id="8390372at2"/>
<keyword evidence="3 5" id="KW-0378">Hydrolase</keyword>
<keyword evidence="4 5" id="KW-0720">Serine protease</keyword>
<dbReference type="SUPFAM" id="SSF52743">
    <property type="entry name" value="Subtilisin-like"/>
    <property type="match status" value="1"/>
</dbReference>
<comment type="similarity">
    <text evidence="1 5">Belongs to the peptidase S8 family.</text>
</comment>
<dbReference type="PANTHER" id="PTHR43806:SF11">
    <property type="entry name" value="CEREVISIN-RELATED"/>
    <property type="match status" value="1"/>
</dbReference>
<proteinExistence type="inferred from homology"/>
<dbReference type="InterPro" id="IPR023827">
    <property type="entry name" value="Peptidase_S8_Asp-AS"/>
</dbReference>
<dbReference type="PANTHER" id="PTHR43806">
    <property type="entry name" value="PEPTIDASE S8"/>
    <property type="match status" value="1"/>
</dbReference>